<evidence type="ECO:0008006" key="5">
    <source>
        <dbReference type="Google" id="ProtNLM"/>
    </source>
</evidence>
<feature type="compositionally biased region" description="Pro residues" evidence="2">
    <location>
        <begin position="271"/>
        <end position="281"/>
    </location>
</feature>
<feature type="compositionally biased region" description="Acidic residues" evidence="2">
    <location>
        <begin position="332"/>
        <end position="346"/>
    </location>
</feature>
<gene>
    <name evidence="3" type="ORF">OC846_006861</name>
</gene>
<feature type="non-terminal residue" evidence="3">
    <location>
        <position position="727"/>
    </location>
</feature>
<keyword evidence="1" id="KW-0064">Aspartyl protease</keyword>
<evidence type="ECO:0000256" key="1">
    <source>
        <dbReference type="ARBA" id="ARBA00022750"/>
    </source>
</evidence>
<feature type="region of interest" description="Disordered" evidence="2">
    <location>
        <begin position="179"/>
        <end position="288"/>
    </location>
</feature>
<dbReference type="InterPro" id="IPR001969">
    <property type="entry name" value="Aspartic_peptidase_AS"/>
</dbReference>
<dbReference type="SUPFAM" id="SSF50630">
    <property type="entry name" value="Acid proteases"/>
    <property type="match status" value="1"/>
</dbReference>
<feature type="compositionally biased region" description="Pro residues" evidence="2">
    <location>
        <begin position="231"/>
        <end position="245"/>
    </location>
</feature>
<reference evidence="3" key="1">
    <citation type="journal article" date="2023" name="PhytoFront">
        <title>Draft Genome Resources of Seven Strains of Tilletia horrida, Causal Agent of Kernel Smut of Rice.</title>
        <authorList>
            <person name="Khanal S."/>
            <person name="Antony Babu S."/>
            <person name="Zhou X.G."/>
        </authorList>
    </citation>
    <scope>NUCLEOTIDE SEQUENCE</scope>
    <source>
        <strain evidence="3">TX6</strain>
    </source>
</reference>
<name>A0AAN6GK91_9BASI</name>
<dbReference type="CDD" id="cd00303">
    <property type="entry name" value="retropepsin_like"/>
    <property type="match status" value="1"/>
</dbReference>
<dbReference type="InterPro" id="IPR021109">
    <property type="entry name" value="Peptidase_aspartic_dom_sf"/>
</dbReference>
<dbReference type="Pfam" id="PF13650">
    <property type="entry name" value="Asp_protease_2"/>
    <property type="match status" value="1"/>
</dbReference>
<sequence length="727" mass="77956">MEKFATTSTTKRAPYAPKPTGATDAKPAMTGTGEPARSNTITSPATGANTTPLGGGDYTPPSGCYYCGNEEHNKYQCATFKEHRNKGWVTIDKGKIAYMDTNPVRGPRGTLHLVIQKQAQEGSLPGVPQAQTGTSLQSNVYELASEDGSTWDEEEAALAMLMGQIDNDDFDWEAYPARTADEALGPSPVPTKRRTTTNSRNAGESGGLPAQVRFKEPPAQPVSAPTTQGAPTPPPSVPNPTPSGQPPTSTNQQPVATPAPAATIQQAAPTTVPPQAPPAPPTTAGVAPAAPAALAAPAAPAVPVTPAAPEQIQATASPATEITPADAAMRDLEEEDELAEGPDLVDLDGTGRNFLSTKIPPTHKRLRTSRLRRESEPDKVAKTLLDQVVSLRFRDIIGVSPAVQKVVLDHLRNELVPIPSTGRPMPWLVTEGEHLVPNQAAVSTFASSESELGKLVVNQVLTQLSKDHEEEKPLYTAALPVTTVTIGGHSLKALLDTGSQLNTISDEVRQAHGLGLRVDYRHRIKGAGGHLTKLLGISENVEICFSGIPVKMHLWVAEKTSQSLLIGMPGLRGLNMTFRARTGFATIRNRTGRMLQLPVIRQDDPANSTTLDDYDPDPDEHEAHGMQVNDVVVVPTRPEILSATTRDHEVYTKAKKVADKIKPMAPVGKDWKPRVLIPPKYDRDPYDSPVNPNAPPYVPTGKMTLEKINSLRIDPKGQLTPAEWNMM</sequence>
<comment type="caution">
    <text evidence="3">The sequence shown here is derived from an EMBL/GenBank/DDBJ whole genome shotgun (WGS) entry which is preliminary data.</text>
</comment>
<dbReference type="GO" id="GO:0006508">
    <property type="term" value="P:proteolysis"/>
    <property type="evidence" value="ECO:0007669"/>
    <property type="project" value="InterPro"/>
</dbReference>
<dbReference type="GO" id="GO:0004190">
    <property type="term" value="F:aspartic-type endopeptidase activity"/>
    <property type="evidence" value="ECO:0007669"/>
    <property type="project" value="UniProtKB-KW"/>
</dbReference>
<keyword evidence="4" id="KW-1185">Reference proteome</keyword>
<evidence type="ECO:0000256" key="2">
    <source>
        <dbReference type="SAM" id="MobiDB-lite"/>
    </source>
</evidence>
<dbReference type="Proteomes" id="UP001176517">
    <property type="component" value="Unassembled WGS sequence"/>
</dbReference>
<organism evidence="3 4">
    <name type="scientific">Tilletia horrida</name>
    <dbReference type="NCBI Taxonomy" id="155126"/>
    <lineage>
        <taxon>Eukaryota</taxon>
        <taxon>Fungi</taxon>
        <taxon>Dikarya</taxon>
        <taxon>Basidiomycota</taxon>
        <taxon>Ustilaginomycotina</taxon>
        <taxon>Exobasidiomycetes</taxon>
        <taxon>Tilletiales</taxon>
        <taxon>Tilletiaceae</taxon>
        <taxon>Tilletia</taxon>
    </lineage>
</organism>
<feature type="compositionally biased region" description="Polar residues" evidence="2">
    <location>
        <begin position="37"/>
        <end position="52"/>
    </location>
</feature>
<feature type="region of interest" description="Disordered" evidence="2">
    <location>
        <begin position="1"/>
        <end position="54"/>
    </location>
</feature>
<dbReference type="EMBL" id="JAPDMZ010000641">
    <property type="protein sequence ID" value="KAK0542053.1"/>
    <property type="molecule type" value="Genomic_DNA"/>
</dbReference>
<evidence type="ECO:0000313" key="3">
    <source>
        <dbReference type="EMBL" id="KAK0542053.1"/>
    </source>
</evidence>
<dbReference type="Gene3D" id="2.40.70.10">
    <property type="entry name" value="Acid Proteases"/>
    <property type="match status" value="1"/>
</dbReference>
<feature type="compositionally biased region" description="Low complexity" evidence="2">
    <location>
        <begin position="246"/>
        <end position="270"/>
    </location>
</feature>
<evidence type="ECO:0000313" key="4">
    <source>
        <dbReference type="Proteomes" id="UP001176517"/>
    </source>
</evidence>
<keyword evidence="1" id="KW-0645">Protease</keyword>
<keyword evidence="1" id="KW-0378">Hydrolase</keyword>
<feature type="region of interest" description="Disordered" evidence="2">
    <location>
        <begin position="332"/>
        <end position="359"/>
    </location>
</feature>
<accession>A0AAN6GK91</accession>
<feature type="region of interest" description="Disordered" evidence="2">
    <location>
        <begin position="680"/>
        <end position="699"/>
    </location>
</feature>
<feature type="compositionally biased region" description="Polar residues" evidence="2">
    <location>
        <begin position="1"/>
        <end position="11"/>
    </location>
</feature>
<dbReference type="AlphaFoldDB" id="A0AAN6GK91"/>
<proteinExistence type="predicted"/>
<dbReference type="PROSITE" id="PS00141">
    <property type="entry name" value="ASP_PROTEASE"/>
    <property type="match status" value="1"/>
</dbReference>
<protein>
    <recommendedName>
        <fullName evidence="5">Peptidase A2 domain-containing protein</fullName>
    </recommendedName>
</protein>